<feature type="region of interest" description="Disordered" evidence="3">
    <location>
        <begin position="281"/>
        <end position="348"/>
    </location>
</feature>
<dbReference type="OrthoDB" id="1731724at2759"/>
<dbReference type="GeneID" id="40319678"/>
<dbReference type="PANTHER" id="PTHR10223">
    <property type="entry name" value="26S PROTEASOME NON-ATPASE REGULATORY SUBUNIT 4"/>
    <property type="match status" value="1"/>
</dbReference>
<feature type="compositionally biased region" description="Basic and acidic residues" evidence="3">
    <location>
        <begin position="249"/>
        <end position="258"/>
    </location>
</feature>
<dbReference type="GO" id="GO:0005634">
    <property type="term" value="C:nucleus"/>
    <property type="evidence" value="ECO:0007669"/>
    <property type="project" value="TreeGrafter"/>
</dbReference>
<dbReference type="InterPro" id="IPR003903">
    <property type="entry name" value="UIM_dom"/>
</dbReference>
<feature type="compositionally biased region" description="Basic and acidic residues" evidence="3">
    <location>
        <begin position="303"/>
        <end position="314"/>
    </location>
</feature>
<feature type="region of interest" description="Disordered" evidence="3">
    <location>
        <begin position="232"/>
        <end position="264"/>
    </location>
</feature>
<dbReference type="SUPFAM" id="SSF53300">
    <property type="entry name" value="vWA-like"/>
    <property type="match status" value="1"/>
</dbReference>
<gene>
    <name evidence="5" type="ORF">Tco025E_06067</name>
</gene>
<dbReference type="InterPro" id="IPR036465">
    <property type="entry name" value="vWFA_dom_sf"/>
</dbReference>
<feature type="domain" description="VWFA" evidence="4">
    <location>
        <begin position="7"/>
        <end position="114"/>
    </location>
</feature>
<dbReference type="Proteomes" id="UP000284403">
    <property type="component" value="Unassembled WGS sequence"/>
</dbReference>
<evidence type="ECO:0000313" key="6">
    <source>
        <dbReference type="Proteomes" id="UP000284403"/>
    </source>
</evidence>
<dbReference type="GO" id="GO:0031593">
    <property type="term" value="F:polyubiquitin modification-dependent protein binding"/>
    <property type="evidence" value="ECO:0007669"/>
    <property type="project" value="TreeGrafter"/>
</dbReference>
<dbReference type="InterPro" id="IPR027040">
    <property type="entry name" value="PSMD4"/>
</dbReference>
<dbReference type="PROSITE" id="PS50330">
    <property type="entry name" value="UIM"/>
    <property type="match status" value="2"/>
</dbReference>
<dbReference type="SMART" id="SM00726">
    <property type="entry name" value="UIM"/>
    <property type="match status" value="2"/>
</dbReference>
<sequence length="348" mass="37739">MPEACFLCLDSTEFMRNGDQFPTRFLGVQEAASLLSNAKIQMNAENTVGFLTLGGNACTVFETLTLDVERVMCSLANISIRGKRCHFSQGLQIASLALSHRTNPRAEKRIVAFIGTPLTETDEELDKLARKLRKDDVAVDIVGVCVEANVPRLAAFVDRLNKNGNSRFLSIPVGANLTDALMSSPILLGADSVGGATDNHEAYQGFGVDPSNDPDLAMAIRMSLEEEQQRQAAAATLAPQSTAPVAAAAHEEAPPPREDPEDLENLSEEEMLARALRMSLEEAPKTSGGAETRNAAPTSDEESFLHELERQLERKHPKSETSQPPGGDNLPGNEEESQGEEEQKKKDK</sequence>
<comment type="similarity">
    <text evidence="1">Belongs to the proteasome subunit S5A family.</text>
</comment>
<evidence type="ECO:0000256" key="1">
    <source>
        <dbReference type="ARBA" id="ARBA00005574"/>
    </source>
</evidence>
<keyword evidence="2 5" id="KW-0647">Proteasome</keyword>
<dbReference type="AlphaFoldDB" id="A0A422P7Q0"/>
<name>A0A422P7Q0_9TRYP</name>
<dbReference type="Pfam" id="PF02809">
    <property type="entry name" value="UIM"/>
    <property type="match status" value="2"/>
</dbReference>
<dbReference type="FunFam" id="3.40.50.410:FF:000005">
    <property type="entry name" value="26S proteasome non-ATPase regulatory subunit 4"/>
    <property type="match status" value="1"/>
</dbReference>
<dbReference type="RefSeq" id="XP_029226908.1">
    <property type="nucleotide sequence ID" value="XM_029372956.1"/>
</dbReference>
<keyword evidence="6" id="KW-1185">Reference proteome</keyword>
<dbReference type="PANTHER" id="PTHR10223:SF0">
    <property type="entry name" value="26S PROTEASOME NON-ATPASE REGULATORY SUBUNIT 4"/>
    <property type="match status" value="1"/>
</dbReference>
<dbReference type="Gene3D" id="1.10.287.3990">
    <property type="match status" value="1"/>
</dbReference>
<dbReference type="EMBL" id="MKKU01000393">
    <property type="protein sequence ID" value="RNF13721.1"/>
    <property type="molecule type" value="Genomic_DNA"/>
</dbReference>
<protein>
    <submittedName>
        <fullName evidence="5">Proteasome regulatory non-ATPase subunit</fullName>
    </submittedName>
</protein>
<dbReference type="GO" id="GO:0005829">
    <property type="term" value="C:cytosol"/>
    <property type="evidence" value="ECO:0007669"/>
    <property type="project" value="TreeGrafter"/>
</dbReference>
<dbReference type="GO" id="GO:0008540">
    <property type="term" value="C:proteasome regulatory particle, base subcomplex"/>
    <property type="evidence" value="ECO:0007669"/>
    <property type="project" value="TreeGrafter"/>
</dbReference>
<feature type="compositionally biased region" description="Low complexity" evidence="3">
    <location>
        <begin position="232"/>
        <end position="248"/>
    </location>
</feature>
<proteinExistence type="inferred from homology"/>
<accession>A0A422P7Q0</accession>
<evidence type="ECO:0000256" key="3">
    <source>
        <dbReference type="SAM" id="MobiDB-lite"/>
    </source>
</evidence>
<reference evidence="5 6" key="1">
    <citation type="journal article" date="2018" name="BMC Genomics">
        <title>Genomic comparison of Trypanosoma conorhini and Trypanosoma rangeli to Trypanosoma cruzi strains of high and low virulence.</title>
        <authorList>
            <person name="Bradwell K.R."/>
            <person name="Koparde V.N."/>
            <person name="Matveyev A.V."/>
            <person name="Serrano M.G."/>
            <person name="Alves J.M."/>
            <person name="Parikh H."/>
            <person name="Huang B."/>
            <person name="Lee V."/>
            <person name="Espinosa-Alvarez O."/>
            <person name="Ortiz P.A."/>
            <person name="Costa-Martins A.G."/>
            <person name="Teixeira M.M."/>
            <person name="Buck G.A."/>
        </authorList>
    </citation>
    <scope>NUCLEOTIDE SEQUENCE [LARGE SCALE GENOMIC DNA]</scope>
    <source>
        <strain evidence="5 6">025E</strain>
    </source>
</reference>
<dbReference type="GO" id="GO:0043161">
    <property type="term" value="P:proteasome-mediated ubiquitin-dependent protein catabolic process"/>
    <property type="evidence" value="ECO:0007669"/>
    <property type="project" value="TreeGrafter"/>
</dbReference>
<dbReference type="InterPro" id="IPR002035">
    <property type="entry name" value="VWF_A"/>
</dbReference>
<evidence type="ECO:0000313" key="5">
    <source>
        <dbReference type="EMBL" id="RNF13721.1"/>
    </source>
</evidence>
<organism evidence="5 6">
    <name type="scientific">Trypanosoma conorhini</name>
    <dbReference type="NCBI Taxonomy" id="83891"/>
    <lineage>
        <taxon>Eukaryota</taxon>
        <taxon>Discoba</taxon>
        <taxon>Euglenozoa</taxon>
        <taxon>Kinetoplastea</taxon>
        <taxon>Metakinetoplastina</taxon>
        <taxon>Trypanosomatida</taxon>
        <taxon>Trypanosomatidae</taxon>
        <taxon>Trypanosoma</taxon>
    </lineage>
</organism>
<evidence type="ECO:0000259" key="4">
    <source>
        <dbReference type="Pfam" id="PF13519"/>
    </source>
</evidence>
<dbReference type="Gene3D" id="3.40.50.410">
    <property type="entry name" value="von Willebrand factor, type A domain"/>
    <property type="match status" value="1"/>
</dbReference>
<dbReference type="Pfam" id="PF13519">
    <property type="entry name" value="VWA_2"/>
    <property type="match status" value="1"/>
</dbReference>
<evidence type="ECO:0000256" key="2">
    <source>
        <dbReference type="ARBA" id="ARBA00022942"/>
    </source>
</evidence>
<comment type="caution">
    <text evidence="5">The sequence shown here is derived from an EMBL/GenBank/DDBJ whole genome shotgun (WGS) entry which is preliminary data.</text>
</comment>